<keyword evidence="8 12" id="KW-0448">Lipopolysaccharide biosynthesis</keyword>
<dbReference type="EMBL" id="JNGI01000013">
    <property type="protein sequence ID" value="KNC95408.1"/>
    <property type="molecule type" value="Genomic_DNA"/>
</dbReference>
<evidence type="ECO:0000313" key="14">
    <source>
        <dbReference type="Proteomes" id="UP000037393"/>
    </source>
</evidence>
<dbReference type="OrthoDB" id="5592809at2"/>
<dbReference type="PATRIC" id="fig|379893.4.peg.499"/>
<comment type="caution">
    <text evidence="12">Lacks conserved residue(s) required for the propagation of feature annotation.</text>
</comment>
<comment type="function">
    <text evidence="12">Translocates 4-amino-4-deoxy-L-arabinose-phosphoundecaprenol (alpha-L-Ara4N-phosphoundecaprenol) from the cytoplasmic to the periplasmic side of the inner membrane.</text>
</comment>
<keyword evidence="4 12" id="KW-0444">Lipid biosynthesis</keyword>
<dbReference type="RefSeq" id="WP_049855812.1">
    <property type="nucleotide sequence ID" value="NZ_JNGI01000013.1"/>
</dbReference>
<name>A0A0L0H3S2_9ENTR</name>
<comment type="similarity">
    <text evidence="12">Belongs to the ArnF family.</text>
</comment>
<feature type="transmembrane region" description="Helical" evidence="12">
    <location>
        <begin position="74"/>
        <end position="95"/>
    </location>
</feature>
<evidence type="ECO:0000256" key="7">
    <source>
        <dbReference type="ARBA" id="ARBA00022692"/>
    </source>
</evidence>
<evidence type="ECO:0000256" key="9">
    <source>
        <dbReference type="ARBA" id="ARBA00022989"/>
    </source>
</evidence>
<dbReference type="STRING" id="379893.GCA_001297775_00123"/>
<keyword evidence="7 12" id="KW-0812">Transmembrane</keyword>
<dbReference type="GO" id="GO:0009245">
    <property type="term" value="P:lipid A biosynthetic process"/>
    <property type="evidence" value="ECO:0007669"/>
    <property type="project" value="UniProtKB-UniRule"/>
</dbReference>
<reference evidence="13 14" key="1">
    <citation type="journal article" date="2015" name="Appl. Environ. Microbiol.">
        <title>The Enterobacterium Trabulsiella odontotermitis Presents Novel Adaptations Related to Its Association with Fungus-Growing Termites.</title>
        <authorList>
            <person name="Sapountzis P."/>
            <person name="Gruntjes T."/>
            <person name="Otani S."/>
            <person name="Estevez J."/>
            <person name="da Costa R.R."/>
            <person name="Plunkett G.3rd."/>
            <person name="Perna N.T."/>
            <person name="Poulsen M."/>
        </authorList>
    </citation>
    <scope>NUCLEOTIDE SEQUENCE [LARGE SCALE GENOMIC DNA]</scope>
    <source>
        <strain evidence="13 14">12</strain>
    </source>
</reference>
<evidence type="ECO:0000256" key="2">
    <source>
        <dbReference type="ARBA" id="ARBA00022448"/>
    </source>
</evidence>
<dbReference type="GO" id="GO:0005886">
    <property type="term" value="C:plasma membrane"/>
    <property type="evidence" value="ECO:0007669"/>
    <property type="project" value="UniProtKB-SubCell"/>
</dbReference>
<dbReference type="InterPro" id="IPR022832">
    <property type="entry name" value="Flippase_ArnF"/>
</dbReference>
<organism evidence="13 14">
    <name type="scientific">Trabulsiella odontotermitis</name>
    <dbReference type="NCBI Taxonomy" id="379893"/>
    <lineage>
        <taxon>Bacteria</taxon>
        <taxon>Pseudomonadati</taxon>
        <taxon>Pseudomonadota</taxon>
        <taxon>Gammaproteobacteria</taxon>
        <taxon>Enterobacterales</taxon>
        <taxon>Enterobacteriaceae</taxon>
        <taxon>Trabulsiella</taxon>
    </lineage>
</organism>
<keyword evidence="6 12" id="KW-0441">Lipid A biosynthesis</keyword>
<dbReference type="Proteomes" id="UP000037393">
    <property type="component" value="Unassembled WGS sequence"/>
</dbReference>
<accession>A0A0L0H3S2</accession>
<evidence type="ECO:0000256" key="5">
    <source>
        <dbReference type="ARBA" id="ARBA00022519"/>
    </source>
</evidence>
<dbReference type="PANTHER" id="PTHR30561:SF9">
    <property type="entry name" value="4-AMINO-4-DEOXY-L-ARABINOSE-PHOSPHOUNDECAPRENOL FLIPPASE SUBUNIT ARNF-RELATED"/>
    <property type="match status" value="1"/>
</dbReference>
<protein>
    <recommendedName>
        <fullName evidence="12">Probable 4-amino-4-deoxy-L-arabinose-phosphoundecaprenol flippase subunit ArnF</fullName>
        <shortName evidence="12">L-Ara4N-phosphoundecaprenol flippase subunit ArnF</shortName>
    </recommendedName>
    <alternativeName>
        <fullName evidence="12">Undecaprenyl phosphate-aminoarabinose flippase subunit ArnF</fullName>
    </alternativeName>
</protein>
<dbReference type="InterPro" id="IPR037185">
    <property type="entry name" value="EmrE-like"/>
</dbReference>
<evidence type="ECO:0000313" key="13">
    <source>
        <dbReference type="EMBL" id="KNC95408.1"/>
    </source>
</evidence>
<keyword evidence="3 12" id="KW-1003">Cell membrane</keyword>
<keyword evidence="14" id="KW-1185">Reference proteome</keyword>
<dbReference type="GO" id="GO:0009103">
    <property type="term" value="P:lipopolysaccharide biosynthetic process"/>
    <property type="evidence" value="ECO:0007669"/>
    <property type="project" value="UniProtKB-UniRule"/>
</dbReference>
<dbReference type="InterPro" id="IPR000390">
    <property type="entry name" value="Small_drug/metabolite_transptr"/>
</dbReference>
<dbReference type="Gene3D" id="1.10.3730.20">
    <property type="match status" value="1"/>
</dbReference>
<dbReference type="PANTHER" id="PTHR30561">
    <property type="entry name" value="SMR FAMILY PROTON-DEPENDENT DRUG EFFLUX TRANSPORTER SUGE"/>
    <property type="match status" value="1"/>
</dbReference>
<evidence type="ECO:0000256" key="11">
    <source>
        <dbReference type="ARBA" id="ARBA00023136"/>
    </source>
</evidence>
<sequence>MGIIWALLSVVLVSAAQLTLRHAMLLLPPAASPELFLQHLLHATPGTLPLFVGLLGYLASMVCWYFALHRLPLFRAYALLSFSYILVWCAAIALPGWHEPFSWRALLGVVVIVAGVMVIFTPPKRR</sequence>
<comment type="pathway">
    <text evidence="12">Bacterial outer membrane biogenesis; lipopolysaccharide biosynthesis.</text>
</comment>
<dbReference type="UniPathway" id="UPA00030"/>
<comment type="caution">
    <text evidence="13">The sequence shown here is derived from an EMBL/GenBank/DDBJ whole genome shotgun (WGS) entry which is preliminary data.</text>
</comment>
<dbReference type="HAMAP" id="MF_00538">
    <property type="entry name" value="Flippase_ArnF"/>
    <property type="match status" value="1"/>
</dbReference>
<feature type="transmembrane region" description="Helical" evidence="12">
    <location>
        <begin position="48"/>
        <end position="67"/>
    </location>
</feature>
<evidence type="ECO:0000256" key="1">
    <source>
        <dbReference type="ARBA" id="ARBA00004651"/>
    </source>
</evidence>
<gene>
    <name evidence="12" type="primary">arnF</name>
    <name evidence="13" type="ORF">GM31_02420</name>
</gene>
<keyword evidence="2 12" id="KW-0813">Transport</keyword>
<evidence type="ECO:0000256" key="4">
    <source>
        <dbReference type="ARBA" id="ARBA00022516"/>
    </source>
</evidence>
<dbReference type="AlphaFoldDB" id="A0A0L0H3S2"/>
<dbReference type="GO" id="GO:1901505">
    <property type="term" value="F:carbohydrate derivative transmembrane transporter activity"/>
    <property type="evidence" value="ECO:0007669"/>
    <property type="project" value="InterPro"/>
</dbReference>
<keyword evidence="10 12" id="KW-0443">Lipid metabolism</keyword>
<dbReference type="NCBIfam" id="NF002816">
    <property type="entry name" value="PRK02971.1-2"/>
    <property type="match status" value="1"/>
</dbReference>
<keyword evidence="9 12" id="KW-1133">Transmembrane helix</keyword>
<evidence type="ECO:0000256" key="6">
    <source>
        <dbReference type="ARBA" id="ARBA00022556"/>
    </source>
</evidence>
<dbReference type="SUPFAM" id="SSF103481">
    <property type="entry name" value="Multidrug resistance efflux transporter EmrE"/>
    <property type="match status" value="1"/>
</dbReference>
<keyword evidence="5 12" id="KW-0997">Cell inner membrane</keyword>
<comment type="subunit">
    <text evidence="12">Heterodimer of ArnE and ArnF.</text>
</comment>
<comment type="subcellular location">
    <subcellularLocation>
        <location evidence="12">Cell inner membrane</location>
        <topology evidence="12">Multi-pass membrane protein</topology>
    </subcellularLocation>
    <subcellularLocation>
        <location evidence="1">Cell membrane</location>
        <topology evidence="1">Multi-pass membrane protein</topology>
    </subcellularLocation>
</comment>
<evidence type="ECO:0000256" key="12">
    <source>
        <dbReference type="HAMAP-Rule" id="MF_00538"/>
    </source>
</evidence>
<evidence type="ECO:0000256" key="10">
    <source>
        <dbReference type="ARBA" id="ARBA00023098"/>
    </source>
</evidence>
<evidence type="ECO:0000256" key="3">
    <source>
        <dbReference type="ARBA" id="ARBA00022475"/>
    </source>
</evidence>
<evidence type="ECO:0000256" key="8">
    <source>
        <dbReference type="ARBA" id="ARBA00022985"/>
    </source>
</evidence>
<feature type="transmembrane region" description="Helical" evidence="12">
    <location>
        <begin position="101"/>
        <end position="120"/>
    </location>
</feature>
<proteinExistence type="inferred from homology"/>
<keyword evidence="11 12" id="KW-0472">Membrane</keyword>